<reference evidence="1 2" key="1">
    <citation type="submission" date="2015-11" db="EMBL/GenBank/DDBJ databases">
        <title>Expanding the genomic diversity of Burkholderia species for the development of highly accurate diagnostics.</title>
        <authorList>
            <person name="Sahl J."/>
            <person name="Keim P."/>
            <person name="Wagner D."/>
        </authorList>
    </citation>
    <scope>NUCLEOTIDE SEQUENCE [LARGE SCALE GENOMIC DNA]</scope>
    <source>
        <strain evidence="1 2">MSMB368WGS</strain>
    </source>
</reference>
<name>A0A132E6Y9_9BURK</name>
<evidence type="ECO:0000313" key="1">
    <source>
        <dbReference type="EMBL" id="KWF17349.1"/>
    </source>
</evidence>
<evidence type="ECO:0000313" key="2">
    <source>
        <dbReference type="Proteomes" id="UP000062912"/>
    </source>
</evidence>
<dbReference type="RefSeq" id="WP_060247311.1">
    <property type="nucleotide sequence ID" value="NZ_LPJR01000095.1"/>
</dbReference>
<protein>
    <submittedName>
        <fullName evidence="1">Uncharacterized protein</fullName>
    </submittedName>
</protein>
<comment type="caution">
    <text evidence="1">The sequence shown here is derived from an EMBL/GenBank/DDBJ whole genome shotgun (WGS) entry which is preliminary data.</text>
</comment>
<dbReference type="Proteomes" id="UP000062912">
    <property type="component" value="Unassembled WGS sequence"/>
</dbReference>
<gene>
    <name evidence="1" type="ORF">WT56_33300</name>
</gene>
<accession>A0A132E6Y9</accession>
<organism evidence="1 2">
    <name type="scientific">Burkholderia pseudomultivorans</name>
    <dbReference type="NCBI Taxonomy" id="1207504"/>
    <lineage>
        <taxon>Bacteria</taxon>
        <taxon>Pseudomonadati</taxon>
        <taxon>Pseudomonadota</taxon>
        <taxon>Betaproteobacteria</taxon>
        <taxon>Burkholderiales</taxon>
        <taxon>Burkholderiaceae</taxon>
        <taxon>Burkholderia</taxon>
        <taxon>Burkholderia cepacia complex</taxon>
    </lineage>
</organism>
<sequence length="94" mass="9744">MPVEDIANPLEKHRMDSLKQHVVAHAPGTPGEHSDIAARLLTSTGAACAAVVTIDPHGNGGYGVAGSLEIQLLMPGLLEQVARALRSQLTGSVQ</sequence>
<dbReference type="EMBL" id="LPJR01000095">
    <property type="protein sequence ID" value="KWF17349.1"/>
    <property type="molecule type" value="Genomic_DNA"/>
</dbReference>
<dbReference type="AlphaFoldDB" id="A0A132E6Y9"/>
<proteinExistence type="predicted"/>